<evidence type="ECO:0000313" key="1">
    <source>
        <dbReference type="EMBL" id="GGR36054.1"/>
    </source>
</evidence>
<comment type="caution">
    <text evidence="1">The sequence shown here is derived from an EMBL/GenBank/DDBJ whole genome shotgun (WGS) entry which is preliminary data.</text>
</comment>
<evidence type="ECO:0000313" key="2">
    <source>
        <dbReference type="Proteomes" id="UP000642014"/>
    </source>
</evidence>
<dbReference type="AlphaFoldDB" id="A0AAV4KPE9"/>
<dbReference type="Proteomes" id="UP000642014">
    <property type="component" value="Unassembled WGS sequence"/>
</dbReference>
<sequence length="268" mass="30578">MTMPRSKSYNTYSSLQRPEFRKRVDELLLKFERDFYEKSKGAEGMLDANSFDMDLYKRHNVETMIRIGLKRAVDPLVANYWATRDPQLSKEWGLYGAEEGRHDRMFAGDLHKVGMTDEEIYAIRPTFATELLNGYFYYTLATEGPLASMISGFYLEYIAGKTQPDWLDIMEQHVGANNTKGARAHLALDEDDDHVDMVWNMIMRVIKTEEDEERFVEHLTKINSLFVSYFVEVYASTVLGLGSDPSQLTQAAPAAAVQTNLQARAAAV</sequence>
<name>A0AAV4KPE9_9ACTN</name>
<gene>
    <name evidence="1" type="ORF">GCM10010497_43630</name>
</gene>
<dbReference type="Gene3D" id="1.20.910.10">
    <property type="entry name" value="Heme oxygenase-like"/>
    <property type="match status" value="1"/>
</dbReference>
<dbReference type="SUPFAM" id="SSF48613">
    <property type="entry name" value="Heme oxygenase-like"/>
    <property type="match status" value="1"/>
</dbReference>
<organism evidence="1 2">
    <name type="scientific">Streptomyces cinereoruber</name>
    <dbReference type="NCBI Taxonomy" id="67260"/>
    <lineage>
        <taxon>Bacteria</taxon>
        <taxon>Bacillati</taxon>
        <taxon>Actinomycetota</taxon>
        <taxon>Actinomycetes</taxon>
        <taxon>Kitasatosporales</taxon>
        <taxon>Streptomycetaceae</taxon>
        <taxon>Streptomyces</taxon>
    </lineage>
</organism>
<dbReference type="EMBL" id="BMSJ01000008">
    <property type="protein sequence ID" value="GGR36054.1"/>
    <property type="molecule type" value="Genomic_DNA"/>
</dbReference>
<reference evidence="1 2" key="1">
    <citation type="journal article" date="2014" name="Int. J. Syst. Evol. Microbiol.">
        <title>Complete genome sequence of Corynebacterium casei LMG S-19264T (=DSM 44701T), isolated from a smear-ripened cheese.</title>
        <authorList>
            <consortium name="US DOE Joint Genome Institute (JGI-PGF)"/>
            <person name="Walter F."/>
            <person name="Albersmeier A."/>
            <person name="Kalinowski J."/>
            <person name="Ruckert C."/>
        </authorList>
    </citation>
    <scope>NUCLEOTIDE SEQUENCE [LARGE SCALE GENOMIC DNA]</scope>
    <source>
        <strain evidence="1 2">JCM 4205</strain>
    </source>
</reference>
<evidence type="ECO:0008006" key="3">
    <source>
        <dbReference type="Google" id="ProtNLM"/>
    </source>
</evidence>
<protein>
    <recommendedName>
        <fullName evidence="3">Iron-containing redox enzyme family protein</fullName>
    </recommendedName>
</protein>
<accession>A0AAV4KPE9</accession>
<proteinExistence type="predicted"/>
<dbReference type="InterPro" id="IPR016084">
    <property type="entry name" value="Haem_Oase-like_multi-hlx"/>
</dbReference>